<accession>A0ABD0YEG2</accession>
<dbReference type="PANTHER" id="PTHR22999">
    <property type="entry name" value="PX SERINE/THREONINE KINASE PXK"/>
    <property type="match status" value="1"/>
</dbReference>
<reference evidence="5 6" key="1">
    <citation type="submission" date="2024-07" db="EMBL/GenBank/DDBJ databases">
        <title>Chromosome-level genome assembly of the water stick insect Ranatra chinensis (Heteroptera: Nepidae).</title>
        <authorList>
            <person name="Liu X."/>
        </authorList>
    </citation>
    <scope>NUCLEOTIDE SEQUENCE [LARGE SCALE GENOMIC DNA]</scope>
    <source>
        <strain evidence="5">Cailab_2021Rc</strain>
        <tissue evidence="5">Muscle</tissue>
    </source>
</reference>
<dbReference type="SUPFAM" id="SSF64268">
    <property type="entry name" value="PX domain"/>
    <property type="match status" value="1"/>
</dbReference>
<dbReference type="InterPro" id="IPR001683">
    <property type="entry name" value="PX_dom"/>
</dbReference>
<comment type="subcellular location">
    <subcellularLocation>
        <location evidence="1">Cytoplasm</location>
    </subcellularLocation>
</comment>
<dbReference type="Pfam" id="PF07714">
    <property type="entry name" value="PK_Tyr_Ser-Thr"/>
    <property type="match status" value="1"/>
</dbReference>
<feature type="domain" description="PX" evidence="4">
    <location>
        <begin position="14"/>
        <end position="125"/>
    </location>
</feature>
<evidence type="ECO:0008006" key="7">
    <source>
        <dbReference type="Google" id="ProtNLM"/>
    </source>
</evidence>
<feature type="domain" description="Protein kinase" evidence="3">
    <location>
        <begin position="113"/>
        <end position="383"/>
    </location>
</feature>
<gene>
    <name evidence="5" type="ORF">AAG570_012649</name>
</gene>
<dbReference type="Gene3D" id="3.30.1520.10">
    <property type="entry name" value="Phox-like domain"/>
    <property type="match status" value="1"/>
</dbReference>
<evidence type="ECO:0000256" key="2">
    <source>
        <dbReference type="ARBA" id="ARBA00022490"/>
    </source>
</evidence>
<evidence type="ECO:0000256" key="1">
    <source>
        <dbReference type="ARBA" id="ARBA00004496"/>
    </source>
</evidence>
<dbReference type="InterPro" id="IPR000719">
    <property type="entry name" value="Prot_kinase_dom"/>
</dbReference>
<dbReference type="Gene3D" id="1.10.510.10">
    <property type="entry name" value="Transferase(Phosphotransferase) domain 1"/>
    <property type="match status" value="1"/>
</dbReference>
<evidence type="ECO:0000313" key="5">
    <source>
        <dbReference type="EMBL" id="KAL1129705.1"/>
    </source>
</evidence>
<dbReference type="GO" id="GO:0005737">
    <property type="term" value="C:cytoplasm"/>
    <property type="evidence" value="ECO:0007669"/>
    <property type="project" value="UniProtKB-SubCell"/>
</dbReference>
<evidence type="ECO:0000259" key="4">
    <source>
        <dbReference type="PROSITE" id="PS50195"/>
    </source>
</evidence>
<protein>
    <recommendedName>
        <fullName evidence="7">PX domain-containing protein kinase-like protein</fullName>
    </recommendedName>
</protein>
<dbReference type="FunFam" id="3.30.1520.10:FF:000010">
    <property type="entry name" value="PX domain-containing protein kinase-like protein isoform X6"/>
    <property type="match status" value="1"/>
</dbReference>
<dbReference type="Pfam" id="PF00787">
    <property type="entry name" value="PX"/>
    <property type="match status" value="1"/>
</dbReference>
<dbReference type="AlphaFoldDB" id="A0ABD0YEG2"/>
<dbReference type="InterPro" id="IPR001245">
    <property type="entry name" value="Ser-Thr/Tyr_kinase_cat_dom"/>
</dbReference>
<evidence type="ECO:0000259" key="3">
    <source>
        <dbReference type="PROSITE" id="PS50011"/>
    </source>
</evidence>
<keyword evidence="6" id="KW-1185">Reference proteome</keyword>
<dbReference type="EMBL" id="JBFDAA010000008">
    <property type="protein sequence ID" value="KAL1129705.1"/>
    <property type="molecule type" value="Genomic_DNA"/>
</dbReference>
<dbReference type="InterPro" id="IPR051837">
    <property type="entry name" value="SortingNexin/PXDomain-PKLike"/>
</dbReference>
<dbReference type="InterPro" id="IPR036871">
    <property type="entry name" value="PX_dom_sf"/>
</dbReference>
<evidence type="ECO:0000313" key="6">
    <source>
        <dbReference type="Proteomes" id="UP001558652"/>
    </source>
</evidence>
<dbReference type="SUPFAM" id="SSF56112">
    <property type="entry name" value="Protein kinase-like (PK-like)"/>
    <property type="match status" value="1"/>
</dbReference>
<dbReference type="PROSITE" id="PS50011">
    <property type="entry name" value="PROTEIN_KINASE_DOM"/>
    <property type="match status" value="1"/>
</dbReference>
<keyword evidence="2" id="KW-0963">Cytoplasm</keyword>
<dbReference type="SMART" id="SM00220">
    <property type="entry name" value="S_TKc"/>
    <property type="match status" value="1"/>
</dbReference>
<dbReference type="PANTHER" id="PTHR22999:SF40">
    <property type="entry name" value="PX DOMAIN-CONTAINING PROTEIN KINASE-LIKE PROTEIN"/>
    <property type="match status" value="1"/>
</dbReference>
<name>A0ABD0YEG2_9HEMI</name>
<sequence>MSIFERIASRKVYLDDTQPLNCTIINSEITQGHTEYVIRVQRGPLPENSWFVYKRYNDFIGLHQSLQGSGLHLPLPPKRLIGNFDREFIAERKIGLQKYLDIILQNHILSSHLAVKRFLDPDNYGASYQGLGLSQICIALRGELNIEVIKHLDVGWRLRKQHFLVHMKTEVKRELILSWVPFGPDKNLEEKQIQSVLKSLCTLQHVNIAPIEAGGVSEGGGWVIRNLYKNGTLLDYISGVKTPHTTSALRKYSNYKARKPLSVVQVVDITCQILQGLSYLHHKGVPYGHLHLGNVLLIDGTVKLLDIENILFGLPCYYRNYLTEHKQLSSMQAVDIYCLGLVMYEMLFCEPFNNSSCEAMPPDCPHILSKYFTKHISVHYFLV</sequence>
<organism evidence="5 6">
    <name type="scientific">Ranatra chinensis</name>
    <dbReference type="NCBI Taxonomy" id="642074"/>
    <lineage>
        <taxon>Eukaryota</taxon>
        <taxon>Metazoa</taxon>
        <taxon>Ecdysozoa</taxon>
        <taxon>Arthropoda</taxon>
        <taxon>Hexapoda</taxon>
        <taxon>Insecta</taxon>
        <taxon>Pterygota</taxon>
        <taxon>Neoptera</taxon>
        <taxon>Paraneoptera</taxon>
        <taxon>Hemiptera</taxon>
        <taxon>Heteroptera</taxon>
        <taxon>Panheteroptera</taxon>
        <taxon>Nepomorpha</taxon>
        <taxon>Nepidae</taxon>
        <taxon>Ranatrinae</taxon>
        <taxon>Ranatra</taxon>
    </lineage>
</organism>
<dbReference type="InterPro" id="IPR011009">
    <property type="entry name" value="Kinase-like_dom_sf"/>
</dbReference>
<dbReference type="Proteomes" id="UP001558652">
    <property type="component" value="Unassembled WGS sequence"/>
</dbReference>
<dbReference type="PROSITE" id="PS50195">
    <property type="entry name" value="PX"/>
    <property type="match status" value="1"/>
</dbReference>
<dbReference type="Gene3D" id="3.30.200.20">
    <property type="entry name" value="Phosphorylase Kinase, domain 1"/>
    <property type="match status" value="1"/>
</dbReference>
<comment type="caution">
    <text evidence="5">The sequence shown here is derived from an EMBL/GenBank/DDBJ whole genome shotgun (WGS) entry which is preliminary data.</text>
</comment>
<proteinExistence type="predicted"/>
<dbReference type="SMART" id="SM00312">
    <property type="entry name" value="PX"/>
    <property type="match status" value="1"/>
</dbReference>